<proteinExistence type="predicted"/>
<sequence>MLERIPYCVKSCTPDVFTGQDVGPPRAGRPRRGGQASGQAGRHGKAAAEQARPVQAAGSVAWDAAGITAWEAPEAPEVTAGFSRVRRRPSKGGGGSSARPVRKW</sequence>
<evidence type="ECO:0000313" key="3">
    <source>
        <dbReference type="Proteomes" id="UP001143474"/>
    </source>
</evidence>
<evidence type="ECO:0000313" key="2">
    <source>
        <dbReference type="EMBL" id="GLK10233.1"/>
    </source>
</evidence>
<feature type="region of interest" description="Disordered" evidence="1">
    <location>
        <begin position="15"/>
        <end position="52"/>
    </location>
</feature>
<dbReference type="AlphaFoldDB" id="A0A9W6I213"/>
<dbReference type="Proteomes" id="UP001143474">
    <property type="component" value="Unassembled WGS sequence"/>
</dbReference>
<dbReference type="EMBL" id="BSEV01000007">
    <property type="protein sequence ID" value="GLK10233.1"/>
    <property type="molecule type" value="Genomic_DNA"/>
</dbReference>
<name>A0A9W6I213_9ACTN</name>
<gene>
    <name evidence="2" type="ORF">GCM10017600_36390</name>
</gene>
<accession>A0A9W6I213</accession>
<reference evidence="2" key="1">
    <citation type="journal article" date="2014" name="Int. J. Syst. Evol. Microbiol.">
        <title>Complete genome sequence of Corynebacterium casei LMG S-19264T (=DSM 44701T), isolated from a smear-ripened cheese.</title>
        <authorList>
            <consortium name="US DOE Joint Genome Institute (JGI-PGF)"/>
            <person name="Walter F."/>
            <person name="Albersmeier A."/>
            <person name="Kalinowski J."/>
            <person name="Ruckert C."/>
        </authorList>
    </citation>
    <scope>NUCLEOTIDE SEQUENCE</scope>
    <source>
        <strain evidence="2">VKM Ac-2007</strain>
    </source>
</reference>
<evidence type="ECO:0000256" key="1">
    <source>
        <dbReference type="SAM" id="MobiDB-lite"/>
    </source>
</evidence>
<protein>
    <submittedName>
        <fullName evidence="2">Uncharacterized protein</fullName>
    </submittedName>
</protein>
<feature type="region of interest" description="Disordered" evidence="1">
    <location>
        <begin position="78"/>
        <end position="104"/>
    </location>
</feature>
<comment type="caution">
    <text evidence="2">The sequence shown here is derived from an EMBL/GenBank/DDBJ whole genome shotgun (WGS) entry which is preliminary data.</text>
</comment>
<reference evidence="2" key="2">
    <citation type="submission" date="2023-01" db="EMBL/GenBank/DDBJ databases">
        <authorList>
            <person name="Sun Q."/>
            <person name="Evtushenko L."/>
        </authorList>
    </citation>
    <scope>NUCLEOTIDE SEQUENCE</scope>
    <source>
        <strain evidence="2">VKM Ac-2007</strain>
    </source>
</reference>
<organism evidence="2 3">
    <name type="scientific">Streptosporangium carneum</name>
    <dbReference type="NCBI Taxonomy" id="47481"/>
    <lineage>
        <taxon>Bacteria</taxon>
        <taxon>Bacillati</taxon>
        <taxon>Actinomycetota</taxon>
        <taxon>Actinomycetes</taxon>
        <taxon>Streptosporangiales</taxon>
        <taxon>Streptosporangiaceae</taxon>
        <taxon>Streptosporangium</taxon>
    </lineage>
</organism>
<keyword evidence="3" id="KW-1185">Reference proteome</keyword>